<keyword evidence="4" id="KW-1185">Reference proteome</keyword>
<feature type="domain" description="Prolow-density lipoprotein receptor-related protein 1-like beta-propeller" evidence="2">
    <location>
        <begin position="39"/>
        <end position="319"/>
    </location>
</feature>
<evidence type="ECO:0000313" key="3">
    <source>
        <dbReference type="EMBL" id="ROR28151.1"/>
    </source>
</evidence>
<dbReference type="EMBL" id="RJVG01000005">
    <property type="protein sequence ID" value="ROR28151.1"/>
    <property type="molecule type" value="Genomic_DNA"/>
</dbReference>
<evidence type="ECO:0000313" key="4">
    <source>
        <dbReference type="Proteomes" id="UP000273083"/>
    </source>
</evidence>
<evidence type="ECO:0000259" key="2">
    <source>
        <dbReference type="Pfam" id="PF16472"/>
    </source>
</evidence>
<proteinExistence type="predicted"/>
<comment type="caution">
    <text evidence="3">The sequence shown here is derived from an EMBL/GenBank/DDBJ whole genome shotgun (WGS) entry which is preliminary data.</text>
</comment>
<keyword evidence="1" id="KW-0812">Transmembrane</keyword>
<dbReference type="RefSeq" id="WP_170164309.1">
    <property type="nucleotide sequence ID" value="NZ_RJVG01000005.1"/>
</dbReference>
<dbReference type="InterPro" id="IPR032485">
    <property type="entry name" value="LRP1-like_beta_prop"/>
</dbReference>
<dbReference type="PANTHER" id="PTHR36842">
    <property type="entry name" value="PROTEIN TOLB HOMOLOG"/>
    <property type="match status" value="1"/>
</dbReference>
<gene>
    <name evidence="3" type="ORF">EDD66_10589</name>
</gene>
<feature type="transmembrane region" description="Helical" evidence="1">
    <location>
        <begin position="7"/>
        <end position="23"/>
    </location>
</feature>
<dbReference type="PANTHER" id="PTHR36842:SF1">
    <property type="entry name" value="PROTEIN TOLB"/>
    <property type="match status" value="1"/>
</dbReference>
<evidence type="ECO:0000256" key="1">
    <source>
        <dbReference type="SAM" id="Phobius"/>
    </source>
</evidence>
<sequence length="338" mass="38638">MKFKRIGLIFIIIAVVVFIFINMRNQSEVTLNEENVQGNTGGNLLNGGLFCELDDKIYFSNIKDDGSLYSMDLNATNFEKVYEDKVKYINGAGKYIYYTKRSSDKEKSSALELDNKGIYRIDRDGSNIKRLYAGLNENMKLYGNYIYFEHSTKDGGLTLYKIKIDGTEEQELVNEPVSPTSIMDGIIYYSGIGRDHNIHTYDINTSENSTLYQENTMNAIAANDYIYYMSLSDNYSIHRIKKDGTNPETVVKDRCAAFNISSDGNYLYYQVDDGENNGIYRFDTETNGVESIISGNYNNINITSNFVFFQEFRSDNIFYLPVGEKETLSTFNPPVLKK</sequence>
<reference evidence="3 4" key="1">
    <citation type="submission" date="2018-11" db="EMBL/GenBank/DDBJ databases">
        <title>Genomic Encyclopedia of Type Strains, Phase IV (KMG-IV): sequencing the most valuable type-strain genomes for metagenomic binning, comparative biology and taxonomic classification.</title>
        <authorList>
            <person name="Goeker M."/>
        </authorList>
    </citation>
    <scope>NUCLEOTIDE SEQUENCE [LARGE SCALE GENOMIC DNA]</scope>
    <source>
        <strain evidence="3 4">DSM 26537</strain>
    </source>
</reference>
<dbReference type="AlphaFoldDB" id="A0A3N1XPQ5"/>
<keyword evidence="1" id="KW-1133">Transmembrane helix</keyword>
<organism evidence="3 4">
    <name type="scientific">Mobilisporobacter senegalensis</name>
    <dbReference type="NCBI Taxonomy" id="1329262"/>
    <lineage>
        <taxon>Bacteria</taxon>
        <taxon>Bacillati</taxon>
        <taxon>Bacillota</taxon>
        <taxon>Clostridia</taxon>
        <taxon>Lachnospirales</taxon>
        <taxon>Lachnospiraceae</taxon>
        <taxon>Mobilisporobacter</taxon>
    </lineage>
</organism>
<dbReference type="Proteomes" id="UP000273083">
    <property type="component" value="Unassembled WGS sequence"/>
</dbReference>
<protein>
    <submittedName>
        <fullName evidence="3">Uncharacterized protein DUF5050</fullName>
    </submittedName>
</protein>
<dbReference type="InterPro" id="IPR011042">
    <property type="entry name" value="6-blade_b-propeller_TolB-like"/>
</dbReference>
<dbReference type="SUPFAM" id="SSF69304">
    <property type="entry name" value="Tricorn protease N-terminal domain"/>
    <property type="match status" value="1"/>
</dbReference>
<dbReference type="Pfam" id="PF16472">
    <property type="entry name" value="DUF5050"/>
    <property type="match status" value="1"/>
</dbReference>
<name>A0A3N1XPQ5_9FIRM</name>
<accession>A0A3N1XPQ5</accession>
<dbReference type="Gene3D" id="2.120.10.30">
    <property type="entry name" value="TolB, C-terminal domain"/>
    <property type="match status" value="2"/>
</dbReference>
<keyword evidence="1" id="KW-0472">Membrane</keyword>